<proteinExistence type="predicted"/>
<keyword evidence="2" id="KW-1185">Reference proteome</keyword>
<evidence type="ECO:0000313" key="1">
    <source>
        <dbReference type="EMBL" id="CAI9567003.1"/>
    </source>
</evidence>
<organism evidence="1 2">
    <name type="scientific">Staurois parvus</name>
    <dbReference type="NCBI Taxonomy" id="386267"/>
    <lineage>
        <taxon>Eukaryota</taxon>
        <taxon>Metazoa</taxon>
        <taxon>Chordata</taxon>
        <taxon>Craniata</taxon>
        <taxon>Vertebrata</taxon>
        <taxon>Euteleostomi</taxon>
        <taxon>Amphibia</taxon>
        <taxon>Batrachia</taxon>
        <taxon>Anura</taxon>
        <taxon>Neobatrachia</taxon>
        <taxon>Ranoidea</taxon>
        <taxon>Ranidae</taxon>
        <taxon>Staurois</taxon>
    </lineage>
</organism>
<reference evidence="1" key="1">
    <citation type="submission" date="2023-05" db="EMBL/GenBank/DDBJ databases">
        <authorList>
            <person name="Stuckert A."/>
        </authorList>
    </citation>
    <scope>NUCLEOTIDE SEQUENCE</scope>
</reference>
<gene>
    <name evidence="1" type="ORF">SPARVUS_LOCUS6482393</name>
</gene>
<accession>A0ABN9D669</accession>
<protein>
    <submittedName>
        <fullName evidence="1">Uncharacterized protein</fullName>
    </submittedName>
</protein>
<sequence>MVIFFNSCIRRHSCQGVNLHGWPGHLCEMVTVPSLLNFCIAFAAVF</sequence>
<dbReference type="Proteomes" id="UP001162483">
    <property type="component" value="Unassembled WGS sequence"/>
</dbReference>
<name>A0ABN9D669_9NEOB</name>
<comment type="caution">
    <text evidence="1">The sequence shown here is derived from an EMBL/GenBank/DDBJ whole genome shotgun (WGS) entry which is preliminary data.</text>
</comment>
<dbReference type="EMBL" id="CATNWA010014081">
    <property type="protein sequence ID" value="CAI9567003.1"/>
    <property type="molecule type" value="Genomic_DNA"/>
</dbReference>
<evidence type="ECO:0000313" key="2">
    <source>
        <dbReference type="Proteomes" id="UP001162483"/>
    </source>
</evidence>